<feature type="compositionally biased region" description="Basic residues" evidence="6">
    <location>
        <begin position="1"/>
        <end position="20"/>
    </location>
</feature>
<proteinExistence type="inferred from homology"/>
<dbReference type="PANTHER" id="PTHR35534">
    <property type="entry name" value="50S RIBOSOMAL PROTEIN L32"/>
    <property type="match status" value="1"/>
</dbReference>
<dbReference type="SUPFAM" id="SSF57829">
    <property type="entry name" value="Zn-binding ribosomal proteins"/>
    <property type="match status" value="1"/>
</dbReference>
<evidence type="ECO:0000256" key="5">
    <source>
        <dbReference type="HAMAP-Rule" id="MF_00340"/>
    </source>
</evidence>
<name>A0A2M6XDB2_9BACT</name>
<accession>A0A2M6XDB2</accession>
<dbReference type="InterPro" id="IPR011332">
    <property type="entry name" value="Ribosomal_zn-bd"/>
</dbReference>
<evidence type="ECO:0000313" key="8">
    <source>
        <dbReference type="Proteomes" id="UP000228996"/>
    </source>
</evidence>
<dbReference type="PANTHER" id="PTHR35534:SF1">
    <property type="entry name" value="LARGE RIBOSOMAL SUBUNIT PROTEIN BL32"/>
    <property type="match status" value="1"/>
</dbReference>
<dbReference type="InterPro" id="IPR002677">
    <property type="entry name" value="Ribosomal_bL32"/>
</dbReference>
<evidence type="ECO:0000256" key="6">
    <source>
        <dbReference type="SAM" id="MobiDB-lite"/>
    </source>
</evidence>
<organism evidence="7 8">
    <name type="scientific">Candidatus Shapirobacteria bacterium CG08_land_8_20_14_0_20_39_18</name>
    <dbReference type="NCBI Taxonomy" id="1974883"/>
    <lineage>
        <taxon>Bacteria</taxon>
        <taxon>Candidatus Shapironibacteriota</taxon>
    </lineage>
</organism>
<evidence type="ECO:0000256" key="1">
    <source>
        <dbReference type="ARBA" id="ARBA00008560"/>
    </source>
</evidence>
<dbReference type="NCBIfam" id="TIGR01031">
    <property type="entry name" value="rpmF_bact"/>
    <property type="match status" value="1"/>
</dbReference>
<feature type="region of interest" description="Disordered" evidence="6">
    <location>
        <begin position="1"/>
        <end position="24"/>
    </location>
</feature>
<dbReference type="GO" id="GO:0003735">
    <property type="term" value="F:structural constituent of ribosome"/>
    <property type="evidence" value="ECO:0007669"/>
    <property type="project" value="InterPro"/>
</dbReference>
<evidence type="ECO:0000256" key="4">
    <source>
        <dbReference type="ARBA" id="ARBA00035178"/>
    </source>
</evidence>
<sequence length="58" mass="6449">MTPLPKRRHSTRRSGKRRASQKIGLPNLSACSNCGALKPAHQVCPKCGYYNDKPVLKK</sequence>
<reference evidence="8" key="1">
    <citation type="submission" date="2017-09" db="EMBL/GenBank/DDBJ databases">
        <title>Depth-based differentiation of microbial function through sediment-hosted aquifers and enrichment of novel symbionts in the deep terrestrial subsurface.</title>
        <authorList>
            <person name="Probst A.J."/>
            <person name="Ladd B."/>
            <person name="Jarett J.K."/>
            <person name="Geller-Mcgrath D.E."/>
            <person name="Sieber C.M.K."/>
            <person name="Emerson J.B."/>
            <person name="Anantharaman K."/>
            <person name="Thomas B.C."/>
            <person name="Malmstrom R."/>
            <person name="Stieglmeier M."/>
            <person name="Klingl A."/>
            <person name="Woyke T."/>
            <person name="Ryan C.M."/>
            <person name="Banfield J.F."/>
        </authorList>
    </citation>
    <scope>NUCLEOTIDE SEQUENCE [LARGE SCALE GENOMIC DNA]</scope>
</reference>
<dbReference type="Pfam" id="PF01783">
    <property type="entry name" value="Ribosomal_L32p"/>
    <property type="match status" value="1"/>
</dbReference>
<gene>
    <name evidence="5" type="primary">rpmF</name>
    <name evidence="7" type="ORF">COT44_02240</name>
</gene>
<comment type="caution">
    <text evidence="7">The sequence shown here is derived from an EMBL/GenBank/DDBJ whole genome shotgun (WGS) entry which is preliminary data.</text>
</comment>
<evidence type="ECO:0000256" key="2">
    <source>
        <dbReference type="ARBA" id="ARBA00022980"/>
    </source>
</evidence>
<dbReference type="InterPro" id="IPR044957">
    <property type="entry name" value="Ribosomal_bL32_bact"/>
</dbReference>
<dbReference type="GO" id="GO:0006412">
    <property type="term" value="P:translation"/>
    <property type="evidence" value="ECO:0007669"/>
    <property type="project" value="UniProtKB-UniRule"/>
</dbReference>
<keyword evidence="3 5" id="KW-0687">Ribonucleoprotein</keyword>
<comment type="similarity">
    <text evidence="1 5">Belongs to the bacterial ribosomal protein bL32 family.</text>
</comment>
<dbReference type="Proteomes" id="UP000228996">
    <property type="component" value="Unassembled WGS sequence"/>
</dbReference>
<protein>
    <recommendedName>
        <fullName evidence="4 5">Large ribosomal subunit protein bL32</fullName>
    </recommendedName>
</protein>
<evidence type="ECO:0000256" key="3">
    <source>
        <dbReference type="ARBA" id="ARBA00023274"/>
    </source>
</evidence>
<evidence type="ECO:0000313" key="7">
    <source>
        <dbReference type="EMBL" id="PIU03636.1"/>
    </source>
</evidence>
<dbReference type="EMBL" id="PEYO01000013">
    <property type="protein sequence ID" value="PIU03636.1"/>
    <property type="molecule type" value="Genomic_DNA"/>
</dbReference>
<dbReference type="AlphaFoldDB" id="A0A2M6XDB2"/>
<keyword evidence="2 5" id="KW-0689">Ribosomal protein</keyword>
<dbReference type="GO" id="GO:0015934">
    <property type="term" value="C:large ribosomal subunit"/>
    <property type="evidence" value="ECO:0007669"/>
    <property type="project" value="InterPro"/>
</dbReference>
<dbReference type="HAMAP" id="MF_00340">
    <property type="entry name" value="Ribosomal_bL32"/>
    <property type="match status" value="1"/>
</dbReference>